<evidence type="ECO:0000313" key="2">
    <source>
        <dbReference type="Proteomes" id="UP000798808"/>
    </source>
</evidence>
<gene>
    <name evidence="1" type="ORF">E1163_24760</name>
</gene>
<sequence>MTDNQRVSSEIKSISVMGMGWLGFPLGKFLAKNSHHVKGSTTTAAKVKSINEAGAKGYHLALPNLDNSNNFFETDILIISIPPSIKGYDEVINALLKQVIQHNIPWVIFVSSTSVYPNTGGLVREEDAEDIASAHSGVRLLEVENLFRNNPEFDATIIRFAGLYGPAREPGRFLAGKTDVKGADIPVNLIHLDDCIGIINKVIEKEARGQTFNACAPNHPNRKDFYVKACKSLGLEPPRFNAEPAPFKIIDSGKLMNNLQYQFIHENPMDDL</sequence>
<dbReference type="InterPro" id="IPR036291">
    <property type="entry name" value="NAD(P)-bd_dom_sf"/>
</dbReference>
<accession>A0ABW9RWA8</accession>
<dbReference type="InterPro" id="IPR051783">
    <property type="entry name" value="NAD(P)-dependent_oxidoreduct"/>
</dbReference>
<protein>
    <submittedName>
        <fullName evidence="1">SDR family NAD(P)-dependent oxidoreductase</fullName>
    </submittedName>
</protein>
<dbReference type="Gene3D" id="3.40.50.720">
    <property type="entry name" value="NAD(P)-binding Rossmann-like Domain"/>
    <property type="match status" value="1"/>
</dbReference>
<reference evidence="1 2" key="1">
    <citation type="submission" date="2019-02" db="EMBL/GenBank/DDBJ databases">
        <authorList>
            <person name="Goldberg S.R."/>
            <person name="Haltli B.A."/>
            <person name="Correa H."/>
            <person name="Russell K.G."/>
        </authorList>
    </citation>
    <scope>NUCLEOTIDE SEQUENCE [LARGE SCALE GENOMIC DNA]</scope>
    <source>
        <strain evidence="1 2">JCM 16186</strain>
    </source>
</reference>
<evidence type="ECO:0000313" key="1">
    <source>
        <dbReference type="EMBL" id="MTI28191.1"/>
    </source>
</evidence>
<dbReference type="PANTHER" id="PTHR48079:SF6">
    <property type="entry name" value="NAD(P)-BINDING DOMAIN-CONTAINING PROTEIN-RELATED"/>
    <property type="match status" value="1"/>
</dbReference>
<proteinExistence type="predicted"/>
<dbReference type="EMBL" id="SMLW01000656">
    <property type="protein sequence ID" value="MTI28191.1"/>
    <property type="molecule type" value="Genomic_DNA"/>
</dbReference>
<dbReference type="RefSeq" id="WP_155175483.1">
    <property type="nucleotide sequence ID" value="NZ_BAAAFL010000012.1"/>
</dbReference>
<dbReference type="SUPFAM" id="SSF51735">
    <property type="entry name" value="NAD(P)-binding Rossmann-fold domains"/>
    <property type="match status" value="1"/>
</dbReference>
<dbReference type="PANTHER" id="PTHR48079">
    <property type="entry name" value="PROTEIN YEEZ"/>
    <property type="match status" value="1"/>
</dbReference>
<dbReference type="Proteomes" id="UP000798808">
    <property type="component" value="Unassembled WGS sequence"/>
</dbReference>
<comment type="caution">
    <text evidence="1">The sequence shown here is derived from an EMBL/GenBank/DDBJ whole genome shotgun (WGS) entry which is preliminary data.</text>
</comment>
<organism evidence="1 2">
    <name type="scientific">Fulvivirga kasyanovii</name>
    <dbReference type="NCBI Taxonomy" id="396812"/>
    <lineage>
        <taxon>Bacteria</taxon>
        <taxon>Pseudomonadati</taxon>
        <taxon>Bacteroidota</taxon>
        <taxon>Cytophagia</taxon>
        <taxon>Cytophagales</taxon>
        <taxon>Fulvivirgaceae</taxon>
        <taxon>Fulvivirga</taxon>
    </lineage>
</organism>
<name>A0ABW9RWA8_9BACT</name>
<keyword evidence="2" id="KW-1185">Reference proteome</keyword>